<dbReference type="GO" id="GO:0006886">
    <property type="term" value="P:intracellular protein transport"/>
    <property type="evidence" value="ECO:0007669"/>
    <property type="project" value="InterPro"/>
</dbReference>
<evidence type="ECO:0000313" key="3">
    <source>
        <dbReference type="Proteomes" id="UP000008144"/>
    </source>
</evidence>
<dbReference type="InterPro" id="IPR012295">
    <property type="entry name" value="TBP_dom_sf"/>
</dbReference>
<dbReference type="InterPro" id="IPR013041">
    <property type="entry name" value="Clathrin_app_Ig-like_sf"/>
</dbReference>
<accession>H2XZK4</accession>
<dbReference type="Proteomes" id="UP000008144">
    <property type="component" value="Chromosome 11"/>
</dbReference>
<dbReference type="OMA" id="FLEQGEM"/>
<dbReference type="InterPro" id="IPR015151">
    <property type="entry name" value="B-adaptin_app_sub_C"/>
</dbReference>
<dbReference type="STRING" id="7719.ENSCINP00000035088"/>
<name>H2XZK4_CIOIN</name>
<dbReference type="AlphaFoldDB" id="H2XZK4"/>
<dbReference type="SMART" id="SM01020">
    <property type="entry name" value="B2-adapt-app_C"/>
    <property type="match status" value="1"/>
</dbReference>
<dbReference type="InterPro" id="IPR009028">
    <property type="entry name" value="Coatomer/calthrin_app_sub_C"/>
</dbReference>
<keyword evidence="3" id="KW-1185">Reference proteome</keyword>
<reference evidence="3" key="1">
    <citation type="journal article" date="2002" name="Science">
        <title>The draft genome of Ciona intestinalis: insights into chordate and vertebrate origins.</title>
        <authorList>
            <person name="Dehal P."/>
            <person name="Satou Y."/>
            <person name="Campbell R.K."/>
            <person name="Chapman J."/>
            <person name="Degnan B."/>
            <person name="De Tomaso A."/>
            <person name="Davidson B."/>
            <person name="Di Gregorio A."/>
            <person name="Gelpke M."/>
            <person name="Goodstein D.M."/>
            <person name="Harafuji N."/>
            <person name="Hastings K.E."/>
            <person name="Ho I."/>
            <person name="Hotta K."/>
            <person name="Huang W."/>
            <person name="Kawashima T."/>
            <person name="Lemaire P."/>
            <person name="Martinez D."/>
            <person name="Meinertzhagen I.A."/>
            <person name="Necula S."/>
            <person name="Nonaka M."/>
            <person name="Putnam N."/>
            <person name="Rash S."/>
            <person name="Saiga H."/>
            <person name="Satake M."/>
            <person name="Terry A."/>
            <person name="Yamada L."/>
            <person name="Wang H.G."/>
            <person name="Awazu S."/>
            <person name="Azumi K."/>
            <person name="Boore J."/>
            <person name="Branno M."/>
            <person name="Chin-Bow S."/>
            <person name="DeSantis R."/>
            <person name="Doyle S."/>
            <person name="Francino P."/>
            <person name="Keys D.N."/>
            <person name="Haga S."/>
            <person name="Hayashi H."/>
            <person name="Hino K."/>
            <person name="Imai K.S."/>
            <person name="Inaba K."/>
            <person name="Kano S."/>
            <person name="Kobayashi K."/>
            <person name="Kobayashi M."/>
            <person name="Lee B.I."/>
            <person name="Makabe K.W."/>
            <person name="Manohar C."/>
            <person name="Matassi G."/>
            <person name="Medina M."/>
            <person name="Mochizuki Y."/>
            <person name="Mount S."/>
            <person name="Morishita T."/>
            <person name="Miura S."/>
            <person name="Nakayama A."/>
            <person name="Nishizaka S."/>
            <person name="Nomoto H."/>
            <person name="Ohta F."/>
            <person name="Oishi K."/>
            <person name="Rigoutsos I."/>
            <person name="Sano M."/>
            <person name="Sasaki A."/>
            <person name="Sasakura Y."/>
            <person name="Shoguchi E."/>
            <person name="Shin-i T."/>
            <person name="Spagnuolo A."/>
            <person name="Stainier D."/>
            <person name="Suzuki M.M."/>
            <person name="Tassy O."/>
            <person name="Takatori N."/>
            <person name="Tokuoka M."/>
            <person name="Yagi K."/>
            <person name="Yoshizaki F."/>
            <person name="Wada S."/>
            <person name="Zhang C."/>
            <person name="Hyatt P.D."/>
            <person name="Larimer F."/>
            <person name="Detter C."/>
            <person name="Doggett N."/>
            <person name="Glavina T."/>
            <person name="Hawkins T."/>
            <person name="Richardson P."/>
            <person name="Lucas S."/>
            <person name="Kohara Y."/>
            <person name="Levine M."/>
            <person name="Satoh N."/>
            <person name="Rokhsar D.S."/>
        </authorList>
    </citation>
    <scope>NUCLEOTIDE SEQUENCE [LARGE SCALE GENOMIC DNA]</scope>
</reference>
<sequence length="146" mass="16700">MEPLNNLQVAVKNNFDVFYFSTLVPTHILFLEQGEMDRKVFLTTWKDIPPTHEKSFSLDNLGSVPNINTSVIIDKLKSNNVFMIAKRTVEGKDMVYLSLQLPRDIWVLMELKVTPGVPTTYNMAYKCRQVQVSPLIHASIDAICRN</sequence>
<reference evidence="2" key="3">
    <citation type="submission" date="2025-08" db="UniProtKB">
        <authorList>
            <consortium name="Ensembl"/>
        </authorList>
    </citation>
    <scope>IDENTIFICATION</scope>
</reference>
<dbReference type="HOGENOM" id="CLU_139948_0_0_1"/>
<dbReference type="Gene3D" id="2.60.40.1150">
    <property type="match status" value="1"/>
</dbReference>
<dbReference type="Gene3D" id="3.30.310.10">
    <property type="entry name" value="TATA-Binding Protein"/>
    <property type="match status" value="1"/>
</dbReference>
<dbReference type="GO" id="GO:0016192">
    <property type="term" value="P:vesicle-mediated transport"/>
    <property type="evidence" value="ECO:0007669"/>
    <property type="project" value="InterPro"/>
</dbReference>
<dbReference type="Ensembl" id="ENSCINT00000032582.1">
    <property type="protein sequence ID" value="ENSCINP00000035088.1"/>
    <property type="gene ID" value="ENSCING00000019401.1"/>
</dbReference>
<reference evidence="2" key="4">
    <citation type="submission" date="2025-09" db="UniProtKB">
        <authorList>
            <consortium name="Ensembl"/>
        </authorList>
    </citation>
    <scope>IDENTIFICATION</scope>
</reference>
<dbReference type="InParanoid" id="H2XZK4"/>
<protein>
    <recommendedName>
        <fullName evidence="1">Beta-adaptin appendage C-terminal subdomain domain-containing protein</fullName>
    </recommendedName>
</protein>
<feature type="domain" description="Beta-adaptin appendage C-terminal subdomain" evidence="1">
    <location>
        <begin position="30"/>
        <end position="145"/>
    </location>
</feature>
<evidence type="ECO:0000313" key="2">
    <source>
        <dbReference type="Ensembl" id="ENSCINP00000035088.1"/>
    </source>
</evidence>
<evidence type="ECO:0000259" key="1">
    <source>
        <dbReference type="SMART" id="SM01020"/>
    </source>
</evidence>
<dbReference type="EMBL" id="EAAA01000727">
    <property type="status" value="NOT_ANNOTATED_CDS"/>
    <property type="molecule type" value="Genomic_DNA"/>
</dbReference>
<dbReference type="SUPFAM" id="SSF49348">
    <property type="entry name" value="Clathrin adaptor appendage domain"/>
    <property type="match status" value="1"/>
</dbReference>
<organism evidence="2 3">
    <name type="scientific">Ciona intestinalis</name>
    <name type="common">Transparent sea squirt</name>
    <name type="synonym">Ascidia intestinalis</name>
    <dbReference type="NCBI Taxonomy" id="7719"/>
    <lineage>
        <taxon>Eukaryota</taxon>
        <taxon>Metazoa</taxon>
        <taxon>Chordata</taxon>
        <taxon>Tunicata</taxon>
        <taxon>Ascidiacea</taxon>
        <taxon>Phlebobranchia</taxon>
        <taxon>Cionidae</taxon>
        <taxon>Ciona</taxon>
    </lineage>
</organism>
<proteinExistence type="predicted"/>
<reference evidence="2" key="2">
    <citation type="journal article" date="2008" name="Genome Biol.">
        <title>Improved genome assembly and evidence-based global gene model set for the chordate Ciona intestinalis: new insight into intron and operon populations.</title>
        <authorList>
            <person name="Satou Y."/>
            <person name="Mineta K."/>
            <person name="Ogasawara M."/>
            <person name="Sasakura Y."/>
            <person name="Shoguchi E."/>
            <person name="Ueno K."/>
            <person name="Yamada L."/>
            <person name="Matsumoto J."/>
            <person name="Wasserscheid J."/>
            <person name="Dewar K."/>
            <person name="Wiley G.B."/>
            <person name="Macmil S.L."/>
            <person name="Roe B.A."/>
            <person name="Zeller R.W."/>
            <person name="Hastings K.E."/>
            <person name="Lemaire P."/>
            <person name="Lindquist E."/>
            <person name="Endo T."/>
            <person name="Hotta K."/>
            <person name="Inaba K."/>
        </authorList>
    </citation>
    <scope>NUCLEOTIDE SEQUENCE [LARGE SCALE GENOMIC DNA]</scope>
    <source>
        <strain evidence="2">wild type</strain>
    </source>
</reference>
<dbReference type="GO" id="GO:0030131">
    <property type="term" value="C:clathrin adaptor complex"/>
    <property type="evidence" value="ECO:0007669"/>
    <property type="project" value="InterPro"/>
</dbReference>
<dbReference type="InterPro" id="IPR013037">
    <property type="entry name" value="Clathrin_b-adaptin_app_Ig-like"/>
</dbReference>
<dbReference type="GeneTree" id="ENSGT00940000172735"/>
<dbReference type="SUPFAM" id="SSF55711">
    <property type="entry name" value="Subdomain of clathrin and coatomer appendage domain"/>
    <property type="match status" value="1"/>
</dbReference>
<dbReference type="Pfam" id="PF09066">
    <property type="entry name" value="B2-adapt-app_C"/>
    <property type="match status" value="1"/>
</dbReference>